<accession>A0A288QCP3</accession>
<evidence type="ECO:0000256" key="1">
    <source>
        <dbReference type="ARBA" id="ARBA00004651"/>
    </source>
</evidence>
<dbReference type="InterPro" id="IPR012160">
    <property type="entry name" value="LtaS-like"/>
</dbReference>
<dbReference type="PANTHER" id="PTHR47371:SF3">
    <property type="entry name" value="PHOSPHOGLYCEROL TRANSFERASE I"/>
    <property type="match status" value="1"/>
</dbReference>
<dbReference type="Pfam" id="PF00884">
    <property type="entry name" value="Sulfatase"/>
    <property type="match status" value="1"/>
</dbReference>
<feature type="transmembrane region" description="Helical" evidence="9">
    <location>
        <begin position="73"/>
        <end position="96"/>
    </location>
</feature>
<name>A0A288QCP3_9LACO</name>
<dbReference type="KEGG" id="wso:WSWS_01543"/>
<feature type="transmembrane region" description="Helical" evidence="9">
    <location>
        <begin position="47"/>
        <end position="68"/>
    </location>
</feature>
<feature type="transmembrane region" description="Helical" evidence="9">
    <location>
        <begin position="159"/>
        <end position="179"/>
    </location>
</feature>
<keyword evidence="6 9" id="KW-1133">Transmembrane helix</keyword>
<evidence type="ECO:0000256" key="8">
    <source>
        <dbReference type="SAM" id="MobiDB-lite"/>
    </source>
</evidence>
<dbReference type="SUPFAM" id="SSF53649">
    <property type="entry name" value="Alkaline phosphatase-like"/>
    <property type="match status" value="1"/>
</dbReference>
<evidence type="ECO:0000256" key="2">
    <source>
        <dbReference type="ARBA" id="ARBA00004936"/>
    </source>
</evidence>
<evidence type="ECO:0000256" key="6">
    <source>
        <dbReference type="ARBA" id="ARBA00022989"/>
    </source>
</evidence>
<evidence type="ECO:0000256" key="9">
    <source>
        <dbReference type="SAM" id="Phobius"/>
    </source>
</evidence>
<dbReference type="GeneID" id="94546727"/>
<dbReference type="Gene3D" id="3.40.720.10">
    <property type="entry name" value="Alkaline Phosphatase, subunit A"/>
    <property type="match status" value="1"/>
</dbReference>
<dbReference type="InterPro" id="IPR000917">
    <property type="entry name" value="Sulfatase_N"/>
</dbReference>
<comment type="subcellular location">
    <subcellularLocation>
        <location evidence="1">Cell membrane</location>
        <topology evidence="1">Multi-pass membrane protein</topology>
    </subcellularLocation>
</comment>
<feature type="transmembrane region" description="Helical" evidence="9">
    <location>
        <begin position="131"/>
        <end position="147"/>
    </location>
</feature>
<comment type="pathway">
    <text evidence="2">Cell wall biogenesis; lipoteichoic acid biosynthesis.</text>
</comment>
<sequence length="728" mass="82616">MRHYGRIDWLKSRVGFVLLLVLLVWAKTMMADVLDFNLFSGSSIIQIITTLINPLPLALLLIGVAFYFHKAKLFYPVAIIMYVINVVLLQLNVIYYREFSDFMSVSTMLGYDKVNQGLGASGFALTNIHDIFFWADVVVFVVLFFMKKFRFDKLATTKLMGFSFTTFALFLFLITLTLGEIDRPQLITRQFDSKYLVKYLGLDAYTAFDGLRVQRVNEQRKSAKKSDIDKVLAYVKKHNVSDNAKYVGVAKGKNVFVIHLESFQQFVIDLKVNGKEVTPTLNSIYHSKSTIAFSNFFNQVGQGKTSDAETMLETGLFGLPTGSLFATQGSDQTFEAMPAILRQTEGYSSAVFHGNNASFWNRSNTYKNMGYQYFFDASYYDTSGEKAMGYGLKDKLLFYDSIPYLERLQQPFYAKYITVTNHFPYDLDETDKDANFKTTSTDSDVVNGYFETNHYLDQSIAEFYKYLKKSGLYNNSIVVLYGDHYGISNSENKTLASVLGKNADNWTDWDNAQMQRVPFMVNIPGYTDGGVKDTYGGEIDVMPTLLRLLGVKNPSKYVNVGQDLLSSKRSKVVAFRDKDWVSAEYSYVNGNLYDKNGKVIAEDDWTTAQQKLVKKYQKEVNKQLAVSDSVNQKDLLRFYTPKGFKGIKAKNYNYSNGLNKLIKLEKSMGVRSTDQYTKNNDKMTQNLYNTDAPEKDLPKTNTSRIQQTNPDGGDTTDGGSSEDDTPNP</sequence>
<evidence type="ECO:0000313" key="10">
    <source>
        <dbReference type="EMBL" id="RDL06754.1"/>
    </source>
</evidence>
<keyword evidence="5 9" id="KW-0812">Transmembrane</keyword>
<feature type="region of interest" description="Disordered" evidence="8">
    <location>
        <begin position="673"/>
        <end position="728"/>
    </location>
</feature>
<reference evidence="10 11" key="1">
    <citation type="submission" date="2018-07" db="EMBL/GenBank/DDBJ databases">
        <title>Genomic Encyclopedia of Type Strains, Phase III (KMG-III): the genomes of soil and plant-associated and newly described type strains.</title>
        <authorList>
            <person name="Whitman W."/>
        </authorList>
    </citation>
    <scope>NUCLEOTIDE SEQUENCE [LARGE SCALE GENOMIC DNA]</scope>
    <source>
        <strain evidence="10 11">CECT 7031</strain>
    </source>
</reference>
<comment type="similarity">
    <text evidence="3">Belongs to the LTA synthase family.</text>
</comment>
<dbReference type="InterPro" id="IPR017850">
    <property type="entry name" value="Alkaline_phosphatase_core_sf"/>
</dbReference>
<evidence type="ECO:0000313" key="11">
    <source>
        <dbReference type="Proteomes" id="UP000254912"/>
    </source>
</evidence>
<gene>
    <name evidence="10" type="ORF">DFP99_1145</name>
</gene>
<protein>
    <submittedName>
        <fullName evidence="10">Lipoteichoic acid synthase</fullName>
    </submittedName>
</protein>
<dbReference type="PANTHER" id="PTHR47371">
    <property type="entry name" value="LIPOTEICHOIC ACID SYNTHASE"/>
    <property type="match status" value="1"/>
</dbReference>
<dbReference type="InterPro" id="IPR050448">
    <property type="entry name" value="OpgB/LTA_synthase_biosynth"/>
</dbReference>
<proteinExistence type="inferred from homology"/>
<dbReference type="CDD" id="cd16015">
    <property type="entry name" value="LTA_synthase"/>
    <property type="match status" value="1"/>
</dbReference>
<organism evidence="10 11">
    <name type="scientific">Weissella soli</name>
    <dbReference type="NCBI Taxonomy" id="155866"/>
    <lineage>
        <taxon>Bacteria</taxon>
        <taxon>Bacillati</taxon>
        <taxon>Bacillota</taxon>
        <taxon>Bacilli</taxon>
        <taxon>Lactobacillales</taxon>
        <taxon>Lactobacillaceae</taxon>
        <taxon>Weissella</taxon>
    </lineage>
</organism>
<dbReference type="RefSeq" id="WP_070230698.1">
    <property type="nucleotide sequence ID" value="NZ_BJYO01000003.1"/>
</dbReference>
<dbReference type="Gene3D" id="3.30.1120.170">
    <property type="match status" value="1"/>
</dbReference>
<feature type="compositionally biased region" description="Polar residues" evidence="8">
    <location>
        <begin position="699"/>
        <end position="710"/>
    </location>
</feature>
<keyword evidence="7 9" id="KW-0472">Membrane</keyword>
<evidence type="ECO:0000256" key="7">
    <source>
        <dbReference type="ARBA" id="ARBA00023136"/>
    </source>
</evidence>
<dbReference type="Proteomes" id="UP000254912">
    <property type="component" value="Unassembled WGS sequence"/>
</dbReference>
<evidence type="ECO:0000256" key="3">
    <source>
        <dbReference type="ARBA" id="ARBA00009983"/>
    </source>
</evidence>
<dbReference type="GO" id="GO:0005886">
    <property type="term" value="C:plasma membrane"/>
    <property type="evidence" value="ECO:0007669"/>
    <property type="project" value="UniProtKB-SubCell"/>
</dbReference>
<comment type="caution">
    <text evidence="10">The sequence shown here is derived from an EMBL/GenBank/DDBJ whole genome shotgun (WGS) entry which is preliminary data.</text>
</comment>
<feature type="compositionally biased region" description="Polar residues" evidence="8">
    <location>
        <begin position="673"/>
        <end position="689"/>
    </location>
</feature>
<keyword evidence="11" id="KW-1185">Reference proteome</keyword>
<dbReference type="PIRSF" id="PIRSF005091">
    <property type="entry name" value="Mmb_sulf_HI1246"/>
    <property type="match status" value="1"/>
</dbReference>
<evidence type="ECO:0000256" key="5">
    <source>
        <dbReference type="ARBA" id="ARBA00022692"/>
    </source>
</evidence>
<dbReference type="EMBL" id="QRAS01000002">
    <property type="protein sequence ID" value="RDL06754.1"/>
    <property type="molecule type" value="Genomic_DNA"/>
</dbReference>
<dbReference type="AlphaFoldDB" id="A0A288QCP3"/>
<evidence type="ECO:0000256" key="4">
    <source>
        <dbReference type="ARBA" id="ARBA00022475"/>
    </source>
</evidence>
<keyword evidence="4" id="KW-1003">Cell membrane</keyword>